<dbReference type="Proteomes" id="UP000179769">
    <property type="component" value="Unassembled WGS sequence"/>
</dbReference>
<dbReference type="InterPro" id="IPR037523">
    <property type="entry name" value="VOC_core"/>
</dbReference>
<proteinExistence type="predicted"/>
<dbReference type="InterPro" id="IPR029068">
    <property type="entry name" value="Glyas_Bleomycin-R_OHBP_Dase"/>
</dbReference>
<dbReference type="Pfam" id="PF00903">
    <property type="entry name" value="Glyoxalase"/>
    <property type="match status" value="1"/>
</dbReference>
<dbReference type="EMBL" id="MAXA01000252">
    <property type="protein sequence ID" value="OHV21557.1"/>
    <property type="molecule type" value="Genomic_DNA"/>
</dbReference>
<comment type="caution">
    <text evidence="2">The sequence shown here is derived from an EMBL/GenBank/DDBJ whole genome shotgun (WGS) entry which is preliminary data.</text>
</comment>
<evidence type="ECO:0000313" key="3">
    <source>
        <dbReference type="Proteomes" id="UP000179769"/>
    </source>
</evidence>
<keyword evidence="3" id="KW-1185">Reference proteome</keyword>
<name>A0A1S1PJV8_9ACTN</name>
<sequence>MPRFHHANLGVPPDAADAEAEFLVGVLGYRRLEPPPAALGRGARWFEADDGTQVHLSLDPDHVPAAKAHTAIEVGADCAAIEARLSAAGIPFTAGDFDGRRIVICRDPAGNGWELRG</sequence>
<evidence type="ECO:0000313" key="2">
    <source>
        <dbReference type="EMBL" id="OHV21557.1"/>
    </source>
</evidence>
<dbReference type="PROSITE" id="PS51819">
    <property type="entry name" value="VOC"/>
    <property type="match status" value="1"/>
</dbReference>
<feature type="domain" description="VOC" evidence="1">
    <location>
        <begin position="3"/>
        <end position="117"/>
    </location>
</feature>
<dbReference type="InterPro" id="IPR004360">
    <property type="entry name" value="Glyas_Fos-R_dOase_dom"/>
</dbReference>
<protein>
    <submittedName>
        <fullName evidence="2">Glyoxalase</fullName>
    </submittedName>
</protein>
<reference evidence="3" key="1">
    <citation type="submission" date="2016-07" db="EMBL/GenBank/DDBJ databases">
        <title>Frankia sp. NRRL B-16219 Genome sequencing.</title>
        <authorList>
            <person name="Ghodhbane-Gtari F."/>
            <person name="Swanson E."/>
            <person name="Gueddou A."/>
            <person name="Louati M."/>
            <person name="Nouioui I."/>
            <person name="Hezbri K."/>
            <person name="Abebe-Akele F."/>
            <person name="Simpson S."/>
            <person name="Morris K."/>
            <person name="Thomas K."/>
            <person name="Gtari M."/>
            <person name="Tisa L.S."/>
        </authorList>
    </citation>
    <scope>NUCLEOTIDE SEQUENCE [LARGE SCALE GENOMIC DNA]</scope>
    <source>
        <strain evidence="3">NRRL B-16219</strain>
    </source>
</reference>
<dbReference type="AlphaFoldDB" id="A0A1S1PJV8"/>
<accession>A0A1S1PJV8</accession>
<dbReference type="SUPFAM" id="SSF54593">
    <property type="entry name" value="Glyoxalase/Bleomycin resistance protein/Dihydroxybiphenyl dioxygenase"/>
    <property type="match status" value="1"/>
</dbReference>
<dbReference type="Gene3D" id="3.10.180.10">
    <property type="entry name" value="2,3-Dihydroxybiphenyl 1,2-Dioxygenase, domain 1"/>
    <property type="match status" value="1"/>
</dbReference>
<organism evidence="2 3">
    <name type="scientific">Parafrankia soli</name>
    <dbReference type="NCBI Taxonomy" id="2599596"/>
    <lineage>
        <taxon>Bacteria</taxon>
        <taxon>Bacillati</taxon>
        <taxon>Actinomycetota</taxon>
        <taxon>Actinomycetes</taxon>
        <taxon>Frankiales</taxon>
        <taxon>Frankiaceae</taxon>
        <taxon>Parafrankia</taxon>
    </lineage>
</organism>
<dbReference type="OrthoDB" id="9813630at2"/>
<gene>
    <name evidence="2" type="ORF">BBK14_26320</name>
</gene>
<evidence type="ECO:0000259" key="1">
    <source>
        <dbReference type="PROSITE" id="PS51819"/>
    </source>
</evidence>